<keyword evidence="2" id="KW-0560">Oxidoreductase</keyword>
<dbReference type="PROSITE" id="PS00061">
    <property type="entry name" value="ADH_SHORT"/>
    <property type="match status" value="1"/>
</dbReference>
<protein>
    <submittedName>
        <fullName evidence="4">SDR family oxidoreductase</fullName>
    </submittedName>
</protein>
<reference evidence="4 5" key="1">
    <citation type="submission" date="2019-03" db="EMBL/GenBank/DDBJ databases">
        <title>Draft genome sequences of novel Actinobacteria.</title>
        <authorList>
            <person name="Sahin N."/>
            <person name="Ay H."/>
            <person name="Saygin H."/>
        </authorList>
    </citation>
    <scope>NUCLEOTIDE SEQUENCE [LARGE SCALE GENOMIC DNA]</scope>
    <source>
        <strain evidence="4 5">5K138</strain>
    </source>
</reference>
<evidence type="ECO:0000256" key="1">
    <source>
        <dbReference type="ARBA" id="ARBA00006484"/>
    </source>
</evidence>
<dbReference type="InterPro" id="IPR020904">
    <property type="entry name" value="Sc_DH/Rdtase_CS"/>
</dbReference>
<dbReference type="AlphaFoldDB" id="A0A4V6PFG1"/>
<feature type="domain" description="Ketoreductase" evidence="3">
    <location>
        <begin position="8"/>
        <end position="191"/>
    </location>
</feature>
<dbReference type="Gene3D" id="3.40.50.720">
    <property type="entry name" value="NAD(P)-binding Rossmann-like Domain"/>
    <property type="match status" value="1"/>
</dbReference>
<comment type="caution">
    <text evidence="4">The sequence shown here is derived from an EMBL/GenBank/DDBJ whole genome shotgun (WGS) entry which is preliminary data.</text>
</comment>
<dbReference type="FunFam" id="3.40.50.720:FF:000084">
    <property type="entry name" value="Short-chain dehydrogenase reductase"/>
    <property type="match status" value="1"/>
</dbReference>
<comment type="similarity">
    <text evidence="1">Belongs to the short-chain dehydrogenases/reductases (SDR) family.</text>
</comment>
<dbReference type="InterPro" id="IPR057326">
    <property type="entry name" value="KR_dom"/>
</dbReference>
<dbReference type="GO" id="GO:0030497">
    <property type="term" value="P:fatty acid elongation"/>
    <property type="evidence" value="ECO:0007669"/>
    <property type="project" value="TreeGrafter"/>
</dbReference>
<organism evidence="4 5">
    <name type="scientific">Jiangella asiatica</name>
    <dbReference type="NCBI Taxonomy" id="2530372"/>
    <lineage>
        <taxon>Bacteria</taxon>
        <taxon>Bacillati</taxon>
        <taxon>Actinomycetota</taxon>
        <taxon>Actinomycetes</taxon>
        <taxon>Jiangellales</taxon>
        <taxon>Jiangellaceae</taxon>
        <taxon>Jiangella</taxon>
    </lineage>
</organism>
<name>A0A4V6PFG1_9ACTN</name>
<dbReference type="GO" id="GO:0016616">
    <property type="term" value="F:oxidoreductase activity, acting on the CH-OH group of donors, NAD or NADP as acceptor"/>
    <property type="evidence" value="ECO:0007669"/>
    <property type="project" value="TreeGrafter"/>
</dbReference>
<gene>
    <name evidence="4" type="ORF">E1269_20845</name>
</gene>
<dbReference type="EMBL" id="SMKZ01000033">
    <property type="protein sequence ID" value="TDE03108.1"/>
    <property type="molecule type" value="Genomic_DNA"/>
</dbReference>
<evidence type="ECO:0000256" key="2">
    <source>
        <dbReference type="ARBA" id="ARBA00023002"/>
    </source>
</evidence>
<dbReference type="CDD" id="cd05233">
    <property type="entry name" value="SDR_c"/>
    <property type="match status" value="1"/>
</dbReference>
<dbReference type="PRINTS" id="PR00081">
    <property type="entry name" value="GDHRDH"/>
</dbReference>
<dbReference type="Pfam" id="PF13561">
    <property type="entry name" value="adh_short_C2"/>
    <property type="match status" value="1"/>
</dbReference>
<keyword evidence="5" id="KW-1185">Reference proteome</keyword>
<dbReference type="SMART" id="SM00822">
    <property type="entry name" value="PKS_KR"/>
    <property type="match status" value="1"/>
</dbReference>
<dbReference type="PRINTS" id="PR00080">
    <property type="entry name" value="SDRFAMILY"/>
</dbReference>
<proteinExistence type="inferred from homology"/>
<dbReference type="InParanoid" id="A0A4V6PFG1"/>
<sequence>MSRDLAGRSALVTGGGTGIGRGIALALAAAGADVALTYHNHDGEQVAAEIRSAGQRSRAFALDALDSRDVDRVVDAAAAELGRLDILVNNVGGLVARQDGATMSDEHWHRVIDINLSSVMYATRAVLRHLPDGGRVVTISSLAAHHGGGAGAAAYAAAKAGVHGLSRSLAKELGPRGITVNVVAPGLILQTPFHETFTPVEAQQAAVAATPLARAGVPADVAGAVVYLASDRASFVTGAVLDVNGGTYFV</sequence>
<evidence type="ECO:0000313" key="4">
    <source>
        <dbReference type="EMBL" id="TDE03108.1"/>
    </source>
</evidence>
<evidence type="ECO:0000313" key="5">
    <source>
        <dbReference type="Proteomes" id="UP000294739"/>
    </source>
</evidence>
<dbReference type="InterPro" id="IPR036291">
    <property type="entry name" value="NAD(P)-bd_dom_sf"/>
</dbReference>
<dbReference type="RefSeq" id="WP_131898108.1">
    <property type="nucleotide sequence ID" value="NZ_SMKZ01000033.1"/>
</dbReference>
<dbReference type="OrthoDB" id="9775296at2"/>
<dbReference type="PANTHER" id="PTHR42760">
    <property type="entry name" value="SHORT-CHAIN DEHYDROGENASES/REDUCTASES FAMILY MEMBER"/>
    <property type="match status" value="1"/>
</dbReference>
<dbReference type="SUPFAM" id="SSF51735">
    <property type="entry name" value="NAD(P)-binding Rossmann-fold domains"/>
    <property type="match status" value="1"/>
</dbReference>
<dbReference type="PANTHER" id="PTHR42760:SF40">
    <property type="entry name" value="3-OXOACYL-[ACYL-CARRIER-PROTEIN] REDUCTASE, CHLOROPLASTIC"/>
    <property type="match status" value="1"/>
</dbReference>
<evidence type="ECO:0000259" key="3">
    <source>
        <dbReference type="SMART" id="SM00822"/>
    </source>
</evidence>
<dbReference type="InterPro" id="IPR002347">
    <property type="entry name" value="SDR_fam"/>
</dbReference>
<accession>A0A4V6PFG1</accession>
<dbReference type="Proteomes" id="UP000294739">
    <property type="component" value="Unassembled WGS sequence"/>
</dbReference>